<feature type="non-terminal residue" evidence="6">
    <location>
        <position position="1"/>
    </location>
</feature>
<dbReference type="GO" id="GO:0007015">
    <property type="term" value="P:actin filament organization"/>
    <property type="evidence" value="ECO:0007669"/>
    <property type="project" value="TreeGrafter"/>
</dbReference>
<evidence type="ECO:0000256" key="2">
    <source>
        <dbReference type="ARBA" id="ARBA00022907"/>
    </source>
</evidence>
<dbReference type="InterPro" id="IPR001849">
    <property type="entry name" value="PH_domain"/>
</dbReference>
<dbReference type="PANTHER" id="PTHR12771">
    <property type="entry name" value="ENGULFMENT AND CELL MOTILITY"/>
    <property type="match status" value="1"/>
</dbReference>
<reference evidence="6" key="1">
    <citation type="journal article" date="2019" name="bioRxiv">
        <title>The Genome of the Zebra Mussel, Dreissena polymorpha: A Resource for Invasive Species Research.</title>
        <authorList>
            <person name="McCartney M.A."/>
            <person name="Auch B."/>
            <person name="Kono T."/>
            <person name="Mallez S."/>
            <person name="Zhang Y."/>
            <person name="Obille A."/>
            <person name="Becker A."/>
            <person name="Abrahante J.E."/>
            <person name="Garbe J."/>
            <person name="Badalamenti J.P."/>
            <person name="Herman A."/>
            <person name="Mangelson H."/>
            <person name="Liachko I."/>
            <person name="Sullivan S."/>
            <person name="Sone E.D."/>
            <person name="Koren S."/>
            <person name="Silverstein K.A.T."/>
            <person name="Beckman K.B."/>
            <person name="Gohl D.M."/>
        </authorList>
    </citation>
    <scope>NUCLEOTIDE SEQUENCE</scope>
    <source>
        <strain evidence="6">Duluth1</strain>
        <tissue evidence="6">Whole animal</tissue>
    </source>
</reference>
<dbReference type="Pfam" id="PF11841">
    <property type="entry name" value="ELMO_ARM"/>
    <property type="match status" value="1"/>
</dbReference>
<reference evidence="6" key="2">
    <citation type="submission" date="2020-11" db="EMBL/GenBank/DDBJ databases">
        <authorList>
            <person name="McCartney M.A."/>
            <person name="Auch B."/>
            <person name="Kono T."/>
            <person name="Mallez S."/>
            <person name="Becker A."/>
            <person name="Gohl D.M."/>
            <person name="Silverstein K.A.T."/>
            <person name="Koren S."/>
            <person name="Bechman K.B."/>
            <person name="Herman A."/>
            <person name="Abrahante J.E."/>
            <person name="Garbe J."/>
        </authorList>
    </citation>
    <scope>NUCLEOTIDE SEQUENCE</scope>
    <source>
        <strain evidence="6">Duluth1</strain>
        <tissue evidence="6">Whole animal</tissue>
    </source>
</reference>
<dbReference type="GO" id="GO:0048870">
    <property type="term" value="P:cell motility"/>
    <property type="evidence" value="ECO:0007669"/>
    <property type="project" value="TreeGrafter"/>
</dbReference>
<dbReference type="InterPro" id="IPR011989">
    <property type="entry name" value="ARM-like"/>
</dbReference>
<dbReference type="GO" id="GO:0006915">
    <property type="term" value="P:apoptotic process"/>
    <property type="evidence" value="ECO:0007669"/>
    <property type="project" value="UniProtKB-KW"/>
</dbReference>
<dbReference type="InterPro" id="IPR050868">
    <property type="entry name" value="ELMO_domain-containing"/>
</dbReference>
<name>A0A9D4E635_DREPO</name>
<evidence type="ECO:0000256" key="1">
    <source>
        <dbReference type="ARBA" id="ARBA00022703"/>
    </source>
</evidence>
<protein>
    <recommendedName>
        <fullName evidence="5">ELMO domain-containing protein</fullName>
    </recommendedName>
</protein>
<gene>
    <name evidence="6" type="ORF">DPMN_175949</name>
</gene>
<dbReference type="PROSITE" id="PS51335">
    <property type="entry name" value="ELMO"/>
    <property type="match status" value="1"/>
</dbReference>
<evidence type="ECO:0000313" key="7">
    <source>
        <dbReference type="Proteomes" id="UP000828390"/>
    </source>
</evidence>
<accession>A0A9D4E635</accession>
<evidence type="ECO:0000256" key="3">
    <source>
        <dbReference type="ARBA" id="ARBA00023036"/>
    </source>
</evidence>
<dbReference type="Proteomes" id="UP000828390">
    <property type="component" value="Unassembled WGS sequence"/>
</dbReference>
<dbReference type="GO" id="GO:0005886">
    <property type="term" value="C:plasma membrane"/>
    <property type="evidence" value="ECO:0007669"/>
    <property type="project" value="TreeGrafter"/>
</dbReference>
<dbReference type="InterPro" id="IPR016024">
    <property type="entry name" value="ARM-type_fold"/>
</dbReference>
<comment type="caution">
    <text evidence="6">The sequence shown here is derived from an EMBL/GenBank/DDBJ whole genome shotgun (WGS) entry which is preliminary data.</text>
</comment>
<dbReference type="Gene3D" id="2.30.29.30">
    <property type="entry name" value="Pleckstrin-homology domain (PH domain)/Phosphotyrosine-binding domain (PTB)"/>
    <property type="match status" value="1"/>
</dbReference>
<dbReference type="GO" id="GO:0017124">
    <property type="term" value="F:SH3 domain binding"/>
    <property type="evidence" value="ECO:0007669"/>
    <property type="project" value="UniProtKB-KW"/>
</dbReference>
<dbReference type="Gene3D" id="6.10.250.810">
    <property type="match status" value="1"/>
</dbReference>
<comment type="function">
    <text evidence="4">Involved in cytoskeletal rearrangements required for phagocytosis of apoptotic cells and cell motility. Acts in association with DOCK1 and CRK. Was initially proposed to be required in complex with DOCK1 to activate Rac Rho small GTPases. May enhance the guanine nucleotide exchange factor (GEF) activity of DOCK1.</text>
</comment>
<dbReference type="PANTHER" id="PTHR12771:SF56">
    <property type="entry name" value="CED-12"/>
    <property type="match status" value="1"/>
</dbReference>
<sequence length="667" mass="76381">MKKVAVTMPGQQALFLELDQNRPLTGIVQDICDKWNLPNPDDFALQFSEKEAYITERNRADISNGNVLMLTDSSARSAQIIIDKLNKGSREDKIEALRVLSHKCVDQTFAKEFIDKGGLKMVVTHVSNSSKNFSGDPLMYLLKSFIALMDHGMIPWDLENEFIKEVASCVSGDKKVNDGIVRPALEILENVFMQCTDQSKVEAVDSFITTDKVIEHLTSSNNEVQQSALALINAMFMKSSPENKKKLSAAIQSKGFRANITKILEAPTGHDMAHELYRLQKLILNMYEDKMRTPVVHSNQTQVELVKKTIEELRRIAFDFSDPSDQSSSSAARKPDVNKDWKKLGFMNLTDPYRDFEHAPPGLLALENMIYFAQMHKETYIKVVLENCGRAPDQDCPFIQAAIKLTSILCDLLKIGELPNEDESSYYPMFFTTDKPLEEFFSTCINLVNRTWKEMRASKEDFEKVLSVVKEQITRALDRNQMPRTFEMFKQKLVVLAYPELRKIWEAERQKREESKAQAKPILELRAMLKPEIMDLIRRQRLTYLEGGTRFHKYDEKGNKVKNRYQYWRLAANHKAFSYGDCSDMESPALEELQHKVAIQEIKGLVTGADCAKLLKNAKIKLDQMLPFALVLEASRPDEEKFFFFNASSDQEAMIWEDGINALLNEP</sequence>
<proteinExistence type="predicted"/>
<dbReference type="Pfam" id="PF16457">
    <property type="entry name" value="PH_12"/>
    <property type="match status" value="1"/>
</dbReference>
<organism evidence="6 7">
    <name type="scientific">Dreissena polymorpha</name>
    <name type="common">Zebra mussel</name>
    <name type="synonym">Mytilus polymorpha</name>
    <dbReference type="NCBI Taxonomy" id="45954"/>
    <lineage>
        <taxon>Eukaryota</taxon>
        <taxon>Metazoa</taxon>
        <taxon>Spiralia</taxon>
        <taxon>Lophotrochozoa</taxon>
        <taxon>Mollusca</taxon>
        <taxon>Bivalvia</taxon>
        <taxon>Autobranchia</taxon>
        <taxon>Heteroconchia</taxon>
        <taxon>Euheterodonta</taxon>
        <taxon>Imparidentia</taxon>
        <taxon>Neoheterodontei</taxon>
        <taxon>Myida</taxon>
        <taxon>Dreissenoidea</taxon>
        <taxon>Dreissenidae</taxon>
        <taxon>Dreissena</taxon>
    </lineage>
</organism>
<dbReference type="EMBL" id="JAIWYP010000009">
    <property type="protein sequence ID" value="KAH3774567.1"/>
    <property type="molecule type" value="Genomic_DNA"/>
</dbReference>
<keyword evidence="2" id="KW-0581">Phagocytosis</keyword>
<dbReference type="InterPro" id="IPR024574">
    <property type="entry name" value="ELMO_ARM"/>
</dbReference>
<feature type="domain" description="ELMO" evidence="5">
    <location>
        <begin position="305"/>
        <end position="477"/>
    </location>
</feature>
<keyword evidence="1" id="KW-0053">Apoptosis</keyword>
<dbReference type="InterPro" id="IPR006816">
    <property type="entry name" value="ELMO_dom"/>
</dbReference>
<dbReference type="SUPFAM" id="SSF50729">
    <property type="entry name" value="PH domain-like"/>
    <property type="match status" value="1"/>
</dbReference>
<dbReference type="Gene3D" id="1.25.10.10">
    <property type="entry name" value="Leucine-rich Repeat Variant"/>
    <property type="match status" value="1"/>
</dbReference>
<dbReference type="GO" id="GO:0006909">
    <property type="term" value="P:phagocytosis"/>
    <property type="evidence" value="ECO:0007669"/>
    <property type="project" value="UniProtKB-KW"/>
</dbReference>
<dbReference type="InterPro" id="IPR011993">
    <property type="entry name" value="PH-like_dom_sf"/>
</dbReference>
<keyword evidence="7" id="KW-1185">Reference proteome</keyword>
<dbReference type="AlphaFoldDB" id="A0A9D4E635"/>
<evidence type="ECO:0000313" key="6">
    <source>
        <dbReference type="EMBL" id="KAH3774567.1"/>
    </source>
</evidence>
<evidence type="ECO:0000259" key="5">
    <source>
        <dbReference type="PROSITE" id="PS51335"/>
    </source>
</evidence>
<evidence type="ECO:0000256" key="4">
    <source>
        <dbReference type="ARBA" id="ARBA00024863"/>
    </source>
</evidence>
<dbReference type="Pfam" id="PF04727">
    <property type="entry name" value="ELMO_CED12"/>
    <property type="match status" value="1"/>
</dbReference>
<keyword evidence="3" id="KW-0729">SH3-binding</keyword>
<dbReference type="SUPFAM" id="SSF48371">
    <property type="entry name" value="ARM repeat"/>
    <property type="match status" value="1"/>
</dbReference>